<name>A0A9X0YH21_9PSED</name>
<dbReference type="RefSeq" id="WP_205489354.1">
    <property type="nucleotide sequence ID" value="NZ_JAFHKI010000017.1"/>
</dbReference>
<accession>A0A9X0YH21</accession>
<reference evidence="1 2" key="1">
    <citation type="journal article" date="2021" name="Int. J. Syst. Evol. Microbiol.">
        <title>Pseudomonas lactucae sp. nov., a pathogen causing bacterial rot of lettuce in Japan.</title>
        <authorList>
            <person name="Sawada H."/>
            <person name="Fujikawa T."/>
            <person name="Satou M."/>
        </authorList>
    </citation>
    <scope>NUCLEOTIDE SEQUENCE [LARGE SCALE GENOMIC DNA]</scope>
    <source>
        <strain evidence="1 2">MAFF 301381</strain>
    </source>
</reference>
<comment type="caution">
    <text evidence="1">The sequence shown here is derived from an EMBL/GenBank/DDBJ whole genome shotgun (WGS) entry which is preliminary data.</text>
</comment>
<dbReference type="CDD" id="cd07821">
    <property type="entry name" value="PYR_PYL_RCAR_like"/>
    <property type="match status" value="1"/>
</dbReference>
<protein>
    <submittedName>
        <fullName evidence="1">SRPBCC family protein</fullName>
    </submittedName>
</protein>
<dbReference type="Proteomes" id="UP001154860">
    <property type="component" value="Unassembled WGS sequence"/>
</dbReference>
<dbReference type="AlphaFoldDB" id="A0A9X0YH21"/>
<evidence type="ECO:0000313" key="2">
    <source>
        <dbReference type="Proteomes" id="UP001154860"/>
    </source>
</evidence>
<dbReference type="PANTHER" id="PTHR39332:SF7">
    <property type="entry name" value="SRPBCC FAMILY PROTEIN"/>
    <property type="match status" value="1"/>
</dbReference>
<dbReference type="EMBL" id="JAFHKJ010000142">
    <property type="protein sequence ID" value="MBN2979170.1"/>
    <property type="molecule type" value="Genomic_DNA"/>
</dbReference>
<reference evidence="1 2" key="2">
    <citation type="journal article" date="2023" name="Plant Pathol.">
        <title>Dismantling and reorganizing Pseudomonas marginalis sensu#lato.</title>
        <authorList>
            <person name="Sawada H."/>
            <person name="Fujikawa T."/>
            <person name="Satou M."/>
        </authorList>
    </citation>
    <scope>NUCLEOTIDE SEQUENCE [LARGE SCALE GENOMIC DNA]</scope>
    <source>
        <strain evidence="1 2">MAFF 301381</strain>
    </source>
</reference>
<sequence length="154" mass="17027">MKPLQPDTLIRNPSSVPIVASALVDCHARRLWSVVGQFAGFDAFIPALMHIEMIGTGVGALRKKIFRDGNCVVEQLNSRDEQAMHMTWTTIYNTLGVARLWAAISVQALGAQCSRVTWTIIAEPMDAAQEGFEQFVQDFANSALENVRRLLAKP</sequence>
<dbReference type="Pfam" id="PF10604">
    <property type="entry name" value="Polyketide_cyc2"/>
    <property type="match status" value="1"/>
</dbReference>
<proteinExistence type="predicted"/>
<gene>
    <name evidence="1" type="ORF">JWR99_25815</name>
</gene>
<organism evidence="1 2">
    <name type="scientific">Pseudomonas lactucae</name>
    <dbReference type="NCBI Taxonomy" id="2813360"/>
    <lineage>
        <taxon>Bacteria</taxon>
        <taxon>Pseudomonadati</taxon>
        <taxon>Pseudomonadota</taxon>
        <taxon>Gammaproteobacteria</taxon>
        <taxon>Pseudomonadales</taxon>
        <taxon>Pseudomonadaceae</taxon>
        <taxon>Pseudomonas</taxon>
    </lineage>
</organism>
<keyword evidence="2" id="KW-1185">Reference proteome</keyword>
<dbReference type="Gene3D" id="3.30.530.20">
    <property type="match status" value="1"/>
</dbReference>
<dbReference type="InterPro" id="IPR019587">
    <property type="entry name" value="Polyketide_cyclase/dehydratase"/>
</dbReference>
<dbReference type="SUPFAM" id="SSF55961">
    <property type="entry name" value="Bet v1-like"/>
    <property type="match status" value="1"/>
</dbReference>
<dbReference type="PANTHER" id="PTHR39332">
    <property type="entry name" value="BLL4707 PROTEIN"/>
    <property type="match status" value="1"/>
</dbReference>
<dbReference type="InterPro" id="IPR023393">
    <property type="entry name" value="START-like_dom_sf"/>
</dbReference>
<evidence type="ECO:0000313" key="1">
    <source>
        <dbReference type="EMBL" id="MBN2979170.1"/>
    </source>
</evidence>